<gene>
    <name evidence="1" type="ORF">LuPra_05133</name>
</gene>
<dbReference type="Proteomes" id="UP000076079">
    <property type="component" value="Chromosome"/>
</dbReference>
<protein>
    <submittedName>
        <fullName evidence="1">Uncharacterized protein</fullName>
    </submittedName>
</protein>
<proteinExistence type="predicted"/>
<keyword evidence="2" id="KW-1185">Reference proteome</keyword>
<reference evidence="1 2" key="1">
    <citation type="journal article" date="2016" name="Genome Announc.">
        <title>First Complete Genome Sequence of a Subdivision 6 Acidobacterium Strain.</title>
        <authorList>
            <person name="Huang S."/>
            <person name="Vieira S."/>
            <person name="Bunk B."/>
            <person name="Riedel T."/>
            <person name="Sproer C."/>
            <person name="Overmann J."/>
        </authorList>
    </citation>
    <scope>NUCLEOTIDE SEQUENCE [LARGE SCALE GENOMIC DNA]</scope>
    <source>
        <strain evidence="2">DSM 100886 HEG_-6_39</strain>
    </source>
</reference>
<sequence length="65" mass="7283">MRALSLSVGSMALSGSFVLLGELWTSVLQMIRVGSHHVGGRVDKLPWLQYQPRIFDLGLVLFWVI</sequence>
<dbReference type="AlphaFoldDB" id="A0A143PU57"/>
<accession>A0A143PU57</accession>
<dbReference type="EMBL" id="CP015136">
    <property type="protein sequence ID" value="AMY11866.1"/>
    <property type="molecule type" value="Genomic_DNA"/>
</dbReference>
<dbReference type="KEGG" id="abac:LuPra_05133"/>
<reference evidence="2" key="2">
    <citation type="submission" date="2016-04" db="EMBL/GenBank/DDBJ databases">
        <title>First Complete Genome Sequence of a Subdivision 6 Acidobacterium.</title>
        <authorList>
            <person name="Huang S."/>
            <person name="Vieira S."/>
            <person name="Bunk B."/>
            <person name="Riedel T."/>
            <person name="Sproeer C."/>
            <person name="Overmann J."/>
        </authorList>
    </citation>
    <scope>NUCLEOTIDE SEQUENCE [LARGE SCALE GENOMIC DNA]</scope>
    <source>
        <strain evidence="2">DSM 100886 HEG_-6_39</strain>
    </source>
</reference>
<organism evidence="1 2">
    <name type="scientific">Luteitalea pratensis</name>
    <dbReference type="NCBI Taxonomy" id="1855912"/>
    <lineage>
        <taxon>Bacteria</taxon>
        <taxon>Pseudomonadati</taxon>
        <taxon>Acidobacteriota</taxon>
        <taxon>Vicinamibacteria</taxon>
        <taxon>Vicinamibacterales</taxon>
        <taxon>Vicinamibacteraceae</taxon>
        <taxon>Luteitalea</taxon>
    </lineage>
</organism>
<name>A0A143PU57_LUTPR</name>
<dbReference type="RefSeq" id="WP_110173376.1">
    <property type="nucleotide sequence ID" value="NZ_CP015136.1"/>
</dbReference>
<evidence type="ECO:0000313" key="2">
    <source>
        <dbReference type="Proteomes" id="UP000076079"/>
    </source>
</evidence>
<evidence type="ECO:0000313" key="1">
    <source>
        <dbReference type="EMBL" id="AMY11866.1"/>
    </source>
</evidence>